<name>Q1M7I3_RHIJ3</name>
<dbReference type="EnsemblBacteria" id="CAK10549">
    <property type="protein sequence ID" value="CAK10549"/>
    <property type="gene ID" value="pRL100323"/>
</dbReference>
<dbReference type="HOGENOM" id="CLU_2864744_0_0_5"/>
<evidence type="ECO:0000256" key="1">
    <source>
        <dbReference type="SAM" id="MobiDB-lite"/>
    </source>
</evidence>
<accession>Q1M7I3</accession>
<protein>
    <submittedName>
        <fullName evidence="2">Uncharacterized protein</fullName>
    </submittedName>
</protein>
<keyword evidence="3" id="KW-1185">Reference proteome</keyword>
<reference evidence="2 3" key="1">
    <citation type="journal article" date="2006" name="Genome Biol.">
        <title>The genome of Rhizobium leguminosarum has recognizable core and accessory components.</title>
        <authorList>
            <person name="Young J.W."/>
            <person name="Crossman L.C."/>
            <person name="Johnston A.W.B."/>
            <person name="Thomson N.R."/>
            <person name="Ghazoui Z.F."/>
            <person name="Hull K.H."/>
            <person name="Wexler M."/>
            <person name="Curson A.R.J."/>
            <person name="Todd J.D."/>
            <person name="Poole P.S."/>
            <person name="Mauchline T.H."/>
            <person name="East A.K."/>
            <person name="Quail M.A."/>
            <person name="Churcher C."/>
            <person name="Arrowsmith C."/>
            <person name="Cherevach A."/>
            <person name="Chillingworth T."/>
            <person name="Clarke K."/>
            <person name="Cronin A."/>
            <person name="Davis P."/>
            <person name="Fraser A."/>
            <person name="Hance Z."/>
            <person name="Hauser H."/>
            <person name="Jagels K."/>
            <person name="Moule S."/>
            <person name="Mungall K."/>
            <person name="Norbertczak H."/>
            <person name="Rabbinowitsch E."/>
            <person name="Sanders M."/>
            <person name="Simmonds M."/>
            <person name="Whitehead S."/>
            <person name="Parkhill J."/>
        </authorList>
    </citation>
    <scope>NUCLEOTIDE SEQUENCE [LARGE SCALE GENOMIC DNA]</scope>
    <source>
        <strain evidence="3">DSM 114642 / LMG 32736 / 3841</strain>
    </source>
</reference>
<dbReference type="AlphaFoldDB" id="Q1M7I3"/>
<dbReference type="KEGG" id="rle:pRL100323"/>
<dbReference type="Proteomes" id="UP000006575">
    <property type="component" value="Plasmid pRL10"/>
</dbReference>
<dbReference type="EMBL" id="AM236084">
    <property type="protein sequence ID" value="CAK10549.1"/>
    <property type="molecule type" value="Genomic_DNA"/>
</dbReference>
<feature type="compositionally biased region" description="Basic and acidic residues" evidence="1">
    <location>
        <begin position="41"/>
        <end position="51"/>
    </location>
</feature>
<gene>
    <name evidence="2" type="ordered locus">pRL100323</name>
</gene>
<sequence>MFPTSASLQKSGAVLVQPAENLLNISRIKKSRYRPETARQIMPEKADDDRTSYTTSRDIIGRDA</sequence>
<feature type="region of interest" description="Disordered" evidence="1">
    <location>
        <begin position="41"/>
        <end position="64"/>
    </location>
</feature>
<keyword evidence="2" id="KW-0614">Plasmid</keyword>
<geneLocation type="plasmid" evidence="2 3">
    <name>pRL10</name>
</geneLocation>
<proteinExistence type="predicted"/>
<organism evidence="2 3">
    <name type="scientific">Rhizobium johnstonii (strain DSM 114642 / LMG 32736 / 3841)</name>
    <name type="common">Rhizobium leguminosarum bv. viciae</name>
    <dbReference type="NCBI Taxonomy" id="216596"/>
    <lineage>
        <taxon>Bacteria</taxon>
        <taxon>Pseudomonadati</taxon>
        <taxon>Pseudomonadota</taxon>
        <taxon>Alphaproteobacteria</taxon>
        <taxon>Hyphomicrobiales</taxon>
        <taxon>Rhizobiaceae</taxon>
        <taxon>Rhizobium/Agrobacterium group</taxon>
        <taxon>Rhizobium</taxon>
        <taxon>Rhizobium johnstonii</taxon>
    </lineage>
</organism>
<evidence type="ECO:0000313" key="3">
    <source>
        <dbReference type="Proteomes" id="UP000006575"/>
    </source>
</evidence>
<evidence type="ECO:0000313" key="2">
    <source>
        <dbReference type="EMBL" id="CAK10549.1"/>
    </source>
</evidence>